<comment type="caution">
    <text evidence="1">The sequence shown here is derived from an EMBL/GenBank/DDBJ whole genome shotgun (WGS) entry which is preliminary data.</text>
</comment>
<gene>
    <name evidence="1" type="ORF">RBH19_09690</name>
</gene>
<name>A0ABU0W8A7_9GAMM</name>
<dbReference type="Proteomes" id="UP001239019">
    <property type="component" value="Unassembled WGS sequence"/>
</dbReference>
<dbReference type="RefSeq" id="WP_306728646.1">
    <property type="nucleotide sequence ID" value="NZ_JAVDDT010000006.1"/>
</dbReference>
<evidence type="ECO:0008006" key="3">
    <source>
        <dbReference type="Google" id="ProtNLM"/>
    </source>
</evidence>
<accession>A0ABU0W8A7</accession>
<evidence type="ECO:0000313" key="2">
    <source>
        <dbReference type="Proteomes" id="UP001239019"/>
    </source>
</evidence>
<dbReference type="EMBL" id="JAVDDT010000006">
    <property type="protein sequence ID" value="MDQ2070148.1"/>
    <property type="molecule type" value="Genomic_DNA"/>
</dbReference>
<organism evidence="1 2">
    <name type="scientific">Natronospira bacteriovora</name>
    <dbReference type="NCBI Taxonomy" id="3069753"/>
    <lineage>
        <taxon>Bacteria</taxon>
        <taxon>Pseudomonadati</taxon>
        <taxon>Pseudomonadota</taxon>
        <taxon>Gammaproteobacteria</taxon>
        <taxon>Natronospirales</taxon>
        <taxon>Natronospiraceae</taxon>
        <taxon>Natronospira</taxon>
    </lineage>
</organism>
<reference evidence="1 2" key="1">
    <citation type="submission" date="2023-08" db="EMBL/GenBank/DDBJ databases">
        <title>Whole-genome sequencing of halo(alkali)philic microorganisms from hypersaline lakes.</title>
        <authorList>
            <person name="Sorokin D.Y."/>
            <person name="Abbas B."/>
            <person name="Merkel A.Y."/>
        </authorList>
    </citation>
    <scope>NUCLEOTIDE SEQUENCE [LARGE SCALE GENOMIC DNA]</scope>
    <source>
        <strain evidence="1 2">AB-CW4</strain>
    </source>
</reference>
<sequence length="304" mass="34719">MAFSRLGEGNNLCVPLAAKESIGPDIERYRGRPFLEYKAKVIDRIERAVETARSRGLSQLVISSEHLSSRLICEGDISDLREMFPKEVEFKVIVYLRPQVELALGSIAESVKAGSSNTSILRPSDMRHGKPYQLPYFDYSELLGRWEKVFGYDSLIVRSYEKAQLYQNDVVSDFLFAIGEKAAADKIVPGRLGENRRLSPEAIHVLAAVNKYVNDKKERRFLMSELEAVDDFCTGSVLPDEIVEEYLQYFEHSNHQVAKRYLNSDRLFSDESVQYRSFSVDMSKPEADLVARFLAKIIHRRFGS</sequence>
<keyword evidence="2" id="KW-1185">Reference proteome</keyword>
<evidence type="ECO:0000313" key="1">
    <source>
        <dbReference type="EMBL" id="MDQ2070148.1"/>
    </source>
</evidence>
<proteinExistence type="predicted"/>
<protein>
    <recommendedName>
        <fullName evidence="3">Sulfotransferase domain-containing protein</fullName>
    </recommendedName>
</protein>